<organism evidence="2 3">
    <name type="scientific">Gemmobacter megaterium</name>
    <dbReference type="NCBI Taxonomy" id="1086013"/>
    <lineage>
        <taxon>Bacteria</taxon>
        <taxon>Pseudomonadati</taxon>
        <taxon>Pseudomonadota</taxon>
        <taxon>Alphaproteobacteria</taxon>
        <taxon>Rhodobacterales</taxon>
        <taxon>Paracoccaceae</taxon>
        <taxon>Gemmobacter</taxon>
    </lineage>
</organism>
<sequence length="58" mass="6550">MDEDRRIALLEQALVEYIERYGLTDLAREAMRPLSSPVPTPLPSETGALVTPRRDRPS</sequence>
<accession>A0A1N7QTI5</accession>
<dbReference type="EMBL" id="FTOT01000033">
    <property type="protein sequence ID" value="SIT26106.1"/>
    <property type="molecule type" value="Genomic_DNA"/>
</dbReference>
<feature type="region of interest" description="Disordered" evidence="1">
    <location>
        <begin position="32"/>
        <end position="58"/>
    </location>
</feature>
<dbReference type="RefSeq" id="WP_159441490.1">
    <property type="nucleotide sequence ID" value="NZ_BMEH01000032.1"/>
</dbReference>
<evidence type="ECO:0000313" key="2">
    <source>
        <dbReference type="EMBL" id="SIT26106.1"/>
    </source>
</evidence>
<protein>
    <submittedName>
        <fullName evidence="2">Uncharacterized protein</fullName>
    </submittedName>
</protein>
<gene>
    <name evidence="2" type="ORF">SAMN05421774_1334</name>
</gene>
<dbReference type="Proteomes" id="UP000186141">
    <property type="component" value="Unassembled WGS sequence"/>
</dbReference>
<proteinExistence type="predicted"/>
<evidence type="ECO:0000313" key="3">
    <source>
        <dbReference type="Proteomes" id="UP000186141"/>
    </source>
</evidence>
<name>A0A1N7QTI5_9RHOB</name>
<reference evidence="2 3" key="1">
    <citation type="submission" date="2017-01" db="EMBL/GenBank/DDBJ databases">
        <authorList>
            <person name="Mah S.A."/>
            <person name="Swanson W.J."/>
            <person name="Moy G.W."/>
            <person name="Vacquier V.D."/>
        </authorList>
    </citation>
    <scope>NUCLEOTIDE SEQUENCE [LARGE SCALE GENOMIC DNA]</scope>
    <source>
        <strain evidence="2 3">DSM 26375</strain>
    </source>
</reference>
<keyword evidence="3" id="KW-1185">Reference proteome</keyword>
<evidence type="ECO:0000256" key="1">
    <source>
        <dbReference type="SAM" id="MobiDB-lite"/>
    </source>
</evidence>
<dbReference type="AlphaFoldDB" id="A0A1N7QTI5"/>